<accession>A0ACD4PGT1</accession>
<organism evidence="1 2">
    <name type="scientific">Mycoplasmopsis edwardii</name>
    <dbReference type="NCBI Taxonomy" id="53558"/>
    <lineage>
        <taxon>Bacteria</taxon>
        <taxon>Bacillati</taxon>
        <taxon>Mycoplasmatota</taxon>
        <taxon>Mycoplasmoidales</taxon>
        <taxon>Metamycoplasmataceae</taxon>
        <taxon>Mycoplasmopsis</taxon>
    </lineage>
</organism>
<gene>
    <name evidence="1" type="ORF">Me_995_000406</name>
</gene>
<evidence type="ECO:0000313" key="2">
    <source>
        <dbReference type="Proteomes" id="UP001213039"/>
    </source>
</evidence>
<dbReference type="EMBL" id="CP114370">
    <property type="protein sequence ID" value="WBP83787.1"/>
    <property type="molecule type" value="Genomic_DNA"/>
</dbReference>
<evidence type="ECO:0000313" key="1">
    <source>
        <dbReference type="EMBL" id="WBP83787.1"/>
    </source>
</evidence>
<protein>
    <submittedName>
        <fullName evidence="1">Uncharacterized protein</fullName>
    </submittedName>
</protein>
<dbReference type="Proteomes" id="UP001213039">
    <property type="component" value="Chromosome"/>
</dbReference>
<reference evidence="1" key="1">
    <citation type="submission" date="2022-12" db="EMBL/GenBank/DDBJ databases">
        <authorList>
            <consortium name="Asia Pacific Centre for Animal Health"/>
            <person name="Klose S.M."/>
            <person name="Legione A.R."/>
            <person name="Monotti I."/>
            <person name="Bushell R."/>
            <person name="Marenda M.S."/>
            <person name="Sugiyama T."/>
            <person name="Browning G.F."/>
            <person name="Vaz P.K."/>
        </authorList>
    </citation>
    <scope>NUCLEOTIDE SEQUENCE</scope>
    <source>
        <strain evidence="1">Felid995</strain>
    </source>
</reference>
<keyword evidence="2" id="KW-1185">Reference proteome</keyword>
<name>A0ACD4PGT1_9BACT</name>
<proteinExistence type="predicted"/>
<sequence length="75" mass="8919">MKKQEIKIDFIKFRKEEIEYAIQKHKLEQEKNKRASEQKALPFHKRDVFFNVLSSLIVLLIIIVTLIGAYFIGKL</sequence>